<accession>A0A4S8KZF6</accession>
<keyword evidence="3" id="KW-1185">Reference proteome</keyword>
<reference evidence="2 3" key="1">
    <citation type="journal article" date="2019" name="Nat. Ecol. Evol.">
        <title>Megaphylogeny resolves global patterns of mushroom evolution.</title>
        <authorList>
            <person name="Varga T."/>
            <person name="Krizsan K."/>
            <person name="Foldi C."/>
            <person name="Dima B."/>
            <person name="Sanchez-Garcia M."/>
            <person name="Sanchez-Ramirez S."/>
            <person name="Szollosi G.J."/>
            <person name="Szarkandi J.G."/>
            <person name="Papp V."/>
            <person name="Albert L."/>
            <person name="Andreopoulos W."/>
            <person name="Angelini C."/>
            <person name="Antonin V."/>
            <person name="Barry K.W."/>
            <person name="Bougher N.L."/>
            <person name="Buchanan P."/>
            <person name="Buyck B."/>
            <person name="Bense V."/>
            <person name="Catcheside P."/>
            <person name="Chovatia M."/>
            <person name="Cooper J."/>
            <person name="Damon W."/>
            <person name="Desjardin D."/>
            <person name="Finy P."/>
            <person name="Geml J."/>
            <person name="Haridas S."/>
            <person name="Hughes K."/>
            <person name="Justo A."/>
            <person name="Karasinski D."/>
            <person name="Kautmanova I."/>
            <person name="Kiss B."/>
            <person name="Kocsube S."/>
            <person name="Kotiranta H."/>
            <person name="LaButti K.M."/>
            <person name="Lechner B.E."/>
            <person name="Liimatainen K."/>
            <person name="Lipzen A."/>
            <person name="Lukacs Z."/>
            <person name="Mihaltcheva S."/>
            <person name="Morgado L.N."/>
            <person name="Niskanen T."/>
            <person name="Noordeloos M.E."/>
            <person name="Ohm R.A."/>
            <person name="Ortiz-Santana B."/>
            <person name="Ovrebo C."/>
            <person name="Racz N."/>
            <person name="Riley R."/>
            <person name="Savchenko A."/>
            <person name="Shiryaev A."/>
            <person name="Soop K."/>
            <person name="Spirin V."/>
            <person name="Szebenyi C."/>
            <person name="Tomsovsky M."/>
            <person name="Tulloss R.E."/>
            <person name="Uehling J."/>
            <person name="Grigoriev I.V."/>
            <person name="Vagvolgyi C."/>
            <person name="Papp T."/>
            <person name="Martin F.M."/>
            <person name="Miettinen O."/>
            <person name="Hibbett D.S."/>
            <person name="Nagy L.G."/>
        </authorList>
    </citation>
    <scope>NUCLEOTIDE SEQUENCE [LARGE SCALE GENOMIC DNA]</scope>
    <source>
        <strain evidence="2 3">CBS 962.96</strain>
    </source>
</reference>
<dbReference type="Proteomes" id="UP000297245">
    <property type="component" value="Unassembled WGS sequence"/>
</dbReference>
<feature type="region of interest" description="Disordered" evidence="1">
    <location>
        <begin position="114"/>
        <end position="135"/>
    </location>
</feature>
<feature type="region of interest" description="Disordered" evidence="1">
    <location>
        <begin position="158"/>
        <end position="182"/>
    </location>
</feature>
<evidence type="ECO:0000313" key="2">
    <source>
        <dbReference type="EMBL" id="THU81380.1"/>
    </source>
</evidence>
<evidence type="ECO:0000313" key="3">
    <source>
        <dbReference type="Proteomes" id="UP000297245"/>
    </source>
</evidence>
<proteinExistence type="predicted"/>
<sequence>MSILETYNSLRTTSDSIVNADHPDGHNSEFLTSHNEPLPFSSFFFGSGWLRQPAEHPHLFDNADFPDPGDQHLALYHDQLPSTNNTESFNPDHRFPLQAPFEWSERHSCGLPSYNHRYDHRGKHEPSPSTTQNTQSLSLFLSDQSVHFEGIHSSTDPSFAIDSSSSTAAQEGTDPSGGDWKQYVSTPAAIEAAYRRRKSRNSKLFFCPHCGRDFTANHNLKRMWQYPFICPSENLIRSDSPYRFTLRDQKVPLQVVSSLLHCTLYAKKTRRDLQKCFNVGSTPFIDDQMLSSALRDVKASLPQLEF</sequence>
<protein>
    <submittedName>
        <fullName evidence="2">Uncharacterized protein</fullName>
    </submittedName>
</protein>
<evidence type="ECO:0000256" key="1">
    <source>
        <dbReference type="SAM" id="MobiDB-lite"/>
    </source>
</evidence>
<gene>
    <name evidence="2" type="ORF">K435DRAFT_873387</name>
</gene>
<dbReference type="AlphaFoldDB" id="A0A4S8KZF6"/>
<dbReference type="EMBL" id="ML179813">
    <property type="protein sequence ID" value="THU81380.1"/>
    <property type="molecule type" value="Genomic_DNA"/>
</dbReference>
<organism evidence="2 3">
    <name type="scientific">Dendrothele bispora (strain CBS 962.96)</name>
    <dbReference type="NCBI Taxonomy" id="1314807"/>
    <lineage>
        <taxon>Eukaryota</taxon>
        <taxon>Fungi</taxon>
        <taxon>Dikarya</taxon>
        <taxon>Basidiomycota</taxon>
        <taxon>Agaricomycotina</taxon>
        <taxon>Agaricomycetes</taxon>
        <taxon>Agaricomycetidae</taxon>
        <taxon>Agaricales</taxon>
        <taxon>Agaricales incertae sedis</taxon>
        <taxon>Dendrothele</taxon>
    </lineage>
</organism>
<name>A0A4S8KZF6_DENBC</name>
<feature type="compositionally biased region" description="Polar residues" evidence="1">
    <location>
        <begin position="158"/>
        <end position="170"/>
    </location>
</feature>